<feature type="domain" description="FIST" evidence="1">
    <location>
        <begin position="22"/>
        <end position="204"/>
    </location>
</feature>
<sequence>MYINTTDITEIIQCIRQRKSVASTTILFFIAEETPIDITALIDACNAQEIACAGGIFPQVIFQNKSYKEGIVINFIEEVVTTFVCNHLDTKDFSIPKVSLDKNHSYCAFTFVDGLSSNISHYLSELYRQFGNSSSYLGGGAGSLTLIQKPCIFTNDGFFQNAAICLLFKCQVSIGVKHGWKKISGPVIATKTNKNVIEQINWMNALDVYKSIIEPDSSTTLKIDNFFDIAKGYPFGIIKEDAECVVRDPIATNERGELICVGEVPENTVLDVLKGENNALISSAEQAASHALNASKHPQNAFIIDCISRVLFLEDEFPKELNSTVQALQQKSKGIPIAGALTLGEISSYNGYLEFFNKTIVIGLLE</sequence>
<dbReference type="EMBL" id="JBHULX010000013">
    <property type="protein sequence ID" value="MFD2590880.1"/>
    <property type="molecule type" value="Genomic_DNA"/>
</dbReference>
<dbReference type="Pfam" id="PF10442">
    <property type="entry name" value="FIST_C"/>
    <property type="match status" value="1"/>
</dbReference>
<evidence type="ECO:0000259" key="2">
    <source>
        <dbReference type="SMART" id="SM01204"/>
    </source>
</evidence>
<gene>
    <name evidence="3" type="ORF">ACFSTE_08570</name>
</gene>
<dbReference type="SMART" id="SM00897">
    <property type="entry name" value="FIST"/>
    <property type="match status" value="1"/>
</dbReference>
<protein>
    <submittedName>
        <fullName evidence="3">FIST signal transduction protein</fullName>
    </submittedName>
</protein>
<dbReference type="InterPro" id="IPR019494">
    <property type="entry name" value="FIST_C"/>
</dbReference>
<comment type="caution">
    <text evidence="3">The sequence shown here is derived from an EMBL/GenBank/DDBJ whole genome shotgun (WGS) entry which is preliminary data.</text>
</comment>
<accession>A0ABW5N8S9</accession>
<dbReference type="Pfam" id="PF08495">
    <property type="entry name" value="FIST"/>
    <property type="match status" value="1"/>
</dbReference>
<name>A0ABW5N8S9_9FLAO</name>
<dbReference type="InterPro" id="IPR013702">
    <property type="entry name" value="FIST_domain_N"/>
</dbReference>
<evidence type="ECO:0000313" key="3">
    <source>
        <dbReference type="EMBL" id="MFD2590880.1"/>
    </source>
</evidence>
<keyword evidence="4" id="KW-1185">Reference proteome</keyword>
<dbReference type="RefSeq" id="WP_378258708.1">
    <property type="nucleotide sequence ID" value="NZ_JBHSJV010000001.1"/>
</dbReference>
<dbReference type="PANTHER" id="PTHR40252">
    <property type="entry name" value="BLR0328 PROTEIN"/>
    <property type="match status" value="1"/>
</dbReference>
<proteinExistence type="predicted"/>
<reference evidence="4" key="1">
    <citation type="journal article" date="2019" name="Int. J. Syst. Evol. Microbiol.">
        <title>The Global Catalogue of Microorganisms (GCM) 10K type strain sequencing project: providing services to taxonomists for standard genome sequencing and annotation.</title>
        <authorList>
            <consortium name="The Broad Institute Genomics Platform"/>
            <consortium name="The Broad Institute Genome Sequencing Center for Infectious Disease"/>
            <person name="Wu L."/>
            <person name="Ma J."/>
        </authorList>
    </citation>
    <scope>NUCLEOTIDE SEQUENCE [LARGE SCALE GENOMIC DNA]</scope>
    <source>
        <strain evidence="4">KCTC 42423</strain>
    </source>
</reference>
<feature type="domain" description="FIST C-domain" evidence="2">
    <location>
        <begin position="205"/>
        <end position="349"/>
    </location>
</feature>
<dbReference type="PANTHER" id="PTHR40252:SF2">
    <property type="entry name" value="BLR0328 PROTEIN"/>
    <property type="match status" value="1"/>
</dbReference>
<dbReference type="Proteomes" id="UP001597459">
    <property type="component" value="Unassembled WGS sequence"/>
</dbReference>
<evidence type="ECO:0000259" key="1">
    <source>
        <dbReference type="SMART" id="SM00897"/>
    </source>
</evidence>
<evidence type="ECO:0000313" key="4">
    <source>
        <dbReference type="Proteomes" id="UP001597459"/>
    </source>
</evidence>
<organism evidence="3 4">
    <name type="scientific">Aquimarina hainanensis</name>
    <dbReference type="NCBI Taxonomy" id="1578017"/>
    <lineage>
        <taxon>Bacteria</taxon>
        <taxon>Pseudomonadati</taxon>
        <taxon>Bacteroidota</taxon>
        <taxon>Flavobacteriia</taxon>
        <taxon>Flavobacteriales</taxon>
        <taxon>Flavobacteriaceae</taxon>
        <taxon>Aquimarina</taxon>
    </lineage>
</organism>
<dbReference type="SMART" id="SM01204">
    <property type="entry name" value="FIST_C"/>
    <property type="match status" value="1"/>
</dbReference>